<accession>A0A7Y9I411</accession>
<dbReference type="AlphaFoldDB" id="A0A7Y9I411"/>
<dbReference type="Proteomes" id="UP000569914">
    <property type="component" value="Unassembled WGS sequence"/>
</dbReference>
<evidence type="ECO:0000313" key="3">
    <source>
        <dbReference type="Proteomes" id="UP000569914"/>
    </source>
</evidence>
<dbReference type="GO" id="GO:0003700">
    <property type="term" value="F:DNA-binding transcription factor activity"/>
    <property type="evidence" value="ECO:0007669"/>
    <property type="project" value="InterPro"/>
</dbReference>
<reference evidence="2 3" key="1">
    <citation type="submission" date="2020-07" db="EMBL/GenBank/DDBJ databases">
        <title>Sequencing the genomes of 1000 actinobacteria strains.</title>
        <authorList>
            <person name="Klenk H.-P."/>
        </authorList>
    </citation>
    <scope>NUCLEOTIDE SEQUENCE [LARGE SCALE GENOMIC DNA]</scope>
    <source>
        <strain evidence="2 3">DSM 22083</strain>
    </source>
</reference>
<dbReference type="EMBL" id="JACCBU010000001">
    <property type="protein sequence ID" value="NYE69819.1"/>
    <property type="molecule type" value="Genomic_DNA"/>
</dbReference>
<evidence type="ECO:0000259" key="1">
    <source>
        <dbReference type="PROSITE" id="PS01124"/>
    </source>
</evidence>
<evidence type="ECO:0000313" key="2">
    <source>
        <dbReference type="EMBL" id="NYE69819.1"/>
    </source>
</evidence>
<dbReference type="SMART" id="SM00342">
    <property type="entry name" value="HTH_ARAC"/>
    <property type="match status" value="1"/>
</dbReference>
<dbReference type="InterPro" id="IPR018060">
    <property type="entry name" value="HTH_AraC"/>
</dbReference>
<organism evidence="2 3">
    <name type="scientific">Microlunatus parietis</name>
    <dbReference type="NCBI Taxonomy" id="682979"/>
    <lineage>
        <taxon>Bacteria</taxon>
        <taxon>Bacillati</taxon>
        <taxon>Actinomycetota</taxon>
        <taxon>Actinomycetes</taxon>
        <taxon>Propionibacteriales</taxon>
        <taxon>Propionibacteriaceae</taxon>
        <taxon>Microlunatus</taxon>
    </lineage>
</organism>
<sequence length="233" mass="25496">MIMAIHFEHRASDSPAIERVWRSHSDHEESMTSVASAHWTLVAWRVGREWRVAAQGPEARASTAPVPPETEFVGIRLALGMRLAQPATDRIVGDAAAFSASKHSVRIGDVTLPVPAYDDAEDLVRRLIKTERLLSDPLVINALRGEPPAASIRTVRRHFLATTGLTAATVRQIERARAAAVRIRAGQVIADVAYDLGYYDQPHLSRSLTRFLGHPAGALRDGTAGQLSLLYKT</sequence>
<name>A0A7Y9I411_9ACTN</name>
<proteinExistence type="predicted"/>
<gene>
    <name evidence="2" type="ORF">BKA15_001148</name>
</gene>
<dbReference type="GO" id="GO:0043565">
    <property type="term" value="F:sequence-specific DNA binding"/>
    <property type="evidence" value="ECO:0007669"/>
    <property type="project" value="InterPro"/>
</dbReference>
<feature type="domain" description="HTH araC/xylS-type" evidence="1">
    <location>
        <begin position="151"/>
        <end position="222"/>
    </location>
</feature>
<dbReference type="PROSITE" id="PS01124">
    <property type="entry name" value="HTH_ARAC_FAMILY_2"/>
    <property type="match status" value="1"/>
</dbReference>
<comment type="caution">
    <text evidence="2">The sequence shown here is derived from an EMBL/GenBank/DDBJ whole genome shotgun (WGS) entry which is preliminary data.</text>
</comment>
<dbReference type="Pfam" id="PF12833">
    <property type="entry name" value="HTH_18"/>
    <property type="match status" value="1"/>
</dbReference>
<protein>
    <recommendedName>
        <fullName evidence="1">HTH araC/xylS-type domain-containing protein</fullName>
    </recommendedName>
</protein>
<keyword evidence="3" id="KW-1185">Reference proteome</keyword>
<dbReference type="Gene3D" id="1.10.10.60">
    <property type="entry name" value="Homeodomain-like"/>
    <property type="match status" value="1"/>
</dbReference>